<feature type="domain" description="Glycoside hydrolase family 29 N-terminal" evidence="7">
    <location>
        <begin position="27"/>
        <end position="384"/>
    </location>
</feature>
<dbReference type="InterPro" id="IPR016286">
    <property type="entry name" value="FUC_metazoa-typ"/>
</dbReference>
<evidence type="ECO:0000256" key="1">
    <source>
        <dbReference type="ARBA" id="ARBA00004071"/>
    </source>
</evidence>
<dbReference type="InterPro" id="IPR017853">
    <property type="entry name" value="GH"/>
</dbReference>
<keyword evidence="6" id="KW-0326">Glycosidase</keyword>
<dbReference type="InterPro" id="IPR000933">
    <property type="entry name" value="Glyco_hydro_29"/>
</dbReference>
<dbReference type="PIRSF" id="PIRSF001092">
    <property type="entry name" value="Alpha-L-fucosidase"/>
    <property type="match status" value="1"/>
</dbReference>
<evidence type="ECO:0000259" key="7">
    <source>
        <dbReference type="Pfam" id="PF01120"/>
    </source>
</evidence>
<dbReference type="InterPro" id="IPR057739">
    <property type="entry name" value="Glyco_hydro_29_N"/>
</dbReference>
<evidence type="ECO:0000256" key="2">
    <source>
        <dbReference type="ARBA" id="ARBA00007951"/>
    </source>
</evidence>
<evidence type="ECO:0000256" key="3">
    <source>
        <dbReference type="ARBA" id="ARBA00012662"/>
    </source>
</evidence>
<comment type="similarity">
    <text evidence="2">Belongs to the glycosyl hydrolase 29 family.</text>
</comment>
<dbReference type="EC" id="3.2.1.51" evidence="3"/>
<evidence type="ECO:0000256" key="6">
    <source>
        <dbReference type="ARBA" id="ARBA00023295"/>
    </source>
</evidence>
<keyword evidence="9" id="KW-1185">Reference proteome</keyword>
<dbReference type="RefSeq" id="WP_377576505.1">
    <property type="nucleotide sequence ID" value="NZ_JBHTKA010000001.1"/>
</dbReference>
<comment type="function">
    <text evidence="1">Alpha-L-fucosidase is responsible for hydrolyzing the alpha-1,6-linked fucose joined to the reducing-end N-acetylglucosamine of the carbohydrate moieties of glycoproteins.</text>
</comment>
<accession>A0ABW3JZD9</accession>
<dbReference type="Gene3D" id="2.60.40.1180">
    <property type="entry name" value="Golgi alpha-mannosidase II"/>
    <property type="match status" value="1"/>
</dbReference>
<dbReference type="Pfam" id="PF01120">
    <property type="entry name" value="Alpha_L_fucos"/>
    <property type="match status" value="1"/>
</dbReference>
<evidence type="ECO:0000313" key="9">
    <source>
        <dbReference type="Proteomes" id="UP001597112"/>
    </source>
</evidence>
<dbReference type="InterPro" id="IPR013780">
    <property type="entry name" value="Glyco_hydro_b"/>
</dbReference>
<dbReference type="EMBL" id="JBHTKA010000001">
    <property type="protein sequence ID" value="MFD0998948.1"/>
    <property type="molecule type" value="Genomic_DNA"/>
</dbReference>
<protein>
    <recommendedName>
        <fullName evidence="3">alpha-L-fucosidase</fullName>
        <ecNumber evidence="3">3.2.1.51</ecNumber>
    </recommendedName>
</protein>
<keyword evidence="4" id="KW-0732">Signal</keyword>
<name>A0ABW3JZD9_9BACT</name>
<evidence type="ECO:0000256" key="4">
    <source>
        <dbReference type="ARBA" id="ARBA00022729"/>
    </source>
</evidence>
<evidence type="ECO:0000313" key="8">
    <source>
        <dbReference type="EMBL" id="MFD0998948.1"/>
    </source>
</evidence>
<comment type="caution">
    <text evidence="8">The sequence shown here is derived from an EMBL/GenBank/DDBJ whole genome shotgun (WGS) entry which is preliminary data.</text>
</comment>
<dbReference type="PANTHER" id="PTHR10030">
    <property type="entry name" value="ALPHA-L-FUCOSIDASE"/>
    <property type="match status" value="1"/>
</dbReference>
<proteinExistence type="inferred from homology"/>
<dbReference type="SMART" id="SM00812">
    <property type="entry name" value="Alpha_L_fucos"/>
    <property type="match status" value="1"/>
</dbReference>
<dbReference type="Gene3D" id="3.20.20.80">
    <property type="entry name" value="Glycosidases"/>
    <property type="match status" value="1"/>
</dbReference>
<dbReference type="Proteomes" id="UP001597112">
    <property type="component" value="Unassembled WGS sequence"/>
</dbReference>
<reference evidence="9" key="1">
    <citation type="journal article" date="2019" name="Int. J. Syst. Evol. Microbiol.">
        <title>The Global Catalogue of Microorganisms (GCM) 10K type strain sequencing project: providing services to taxonomists for standard genome sequencing and annotation.</title>
        <authorList>
            <consortium name="The Broad Institute Genomics Platform"/>
            <consortium name="The Broad Institute Genome Sequencing Center for Infectious Disease"/>
            <person name="Wu L."/>
            <person name="Ma J."/>
        </authorList>
    </citation>
    <scope>NUCLEOTIDE SEQUENCE [LARGE SCALE GENOMIC DNA]</scope>
    <source>
        <strain evidence="9">CCUG 58938</strain>
    </source>
</reference>
<sequence length="484" mass="55551">MKKASIYTLLFAGLFVFAIPCVRVYAQGNIHQQSTTYQWPDDPLVRAKLETWRDQKFGMIIHWGLYAVPGIIESWELCSEDWIGRDSTMAYEDYKKWYWGLNKQFNPVNFNPDQWAQAAKDAGMRYVVFTTKHHDGFNMFDTKQTDFKITNGPFANHPKANVAKYVFEAFRNQQMMIGAYFSKPDWHCEYYWWPRYATADRNVNYDIRKNQWRWNKYKEFTYNQIGELVNDYGKIDILWLDGGWVRPLETVNDEVRAWGAAIPAWSQDIDMPRIATMARKAQPGLLIVDRTVHGPYENYQTPEQSIPKQKLDHPWESCITLGYAWGYVPNDQYKSSAKVIHTLIEVVAKGGSLLLGVGPGTDGTFNAAQVERLKEVGAWLQSNGGAIYNTRTADYYYDTGSDTYFTTGKSNETFALVRLPEGKGIPTTVSWSGNIPRNGTRVKLLATGETVKWKKDGDKVVVTLPSSFLKKNKAYAALTFSFQK</sequence>
<keyword evidence="5" id="KW-0378">Hydrolase</keyword>
<evidence type="ECO:0000256" key="5">
    <source>
        <dbReference type="ARBA" id="ARBA00022801"/>
    </source>
</evidence>
<gene>
    <name evidence="8" type="ORF">ACFQ21_06495</name>
</gene>
<dbReference type="SUPFAM" id="SSF51445">
    <property type="entry name" value="(Trans)glycosidases"/>
    <property type="match status" value="1"/>
</dbReference>
<organism evidence="8 9">
    <name type="scientific">Ohtaekwangia kribbensis</name>
    <dbReference type="NCBI Taxonomy" id="688913"/>
    <lineage>
        <taxon>Bacteria</taxon>
        <taxon>Pseudomonadati</taxon>
        <taxon>Bacteroidota</taxon>
        <taxon>Cytophagia</taxon>
        <taxon>Cytophagales</taxon>
        <taxon>Fulvivirgaceae</taxon>
        <taxon>Ohtaekwangia</taxon>
    </lineage>
</organism>
<dbReference type="PANTHER" id="PTHR10030:SF37">
    <property type="entry name" value="ALPHA-L-FUCOSIDASE-RELATED"/>
    <property type="match status" value="1"/>
</dbReference>